<feature type="region of interest" description="Disordered" evidence="1">
    <location>
        <begin position="1"/>
        <end position="41"/>
    </location>
</feature>
<dbReference type="KEGG" id="pti:PHATRDRAFT_48427"/>
<dbReference type="EMBL" id="CM000619">
    <property type="protein sequence ID" value="EEC45700.1"/>
    <property type="molecule type" value="Genomic_DNA"/>
</dbReference>
<sequence length="481" mass="52547">MTIPTPPKKLHNNMRQPTLSTDRKPSARSMDSPSVASASRPPSLLAGLQVSLFPSDRTTENISVPPRPRRLWSVSDTAIRPIPPFYPPMNRHTTIYVSDAPPSVVAVRIAECLRIRSVSVEYDDESLTATALTIDRVHFSIHLWQGRSSAAINDSTRAGAQGVALPDFSHGVVVECIRLRGDVISYHRVVQAVLQASLSLDTGKDRRLAHQCSPLEYPRLNNISSRLLTVSGNSKTSREISTTAIQALEHALQLLRKDRLDAQQLGMERLVALTDVESSGSDVAMYTSLAVVGAPLTNGIVVDDNNLTEIYREWIYSLLVKRTLPGDRGEDDEPVNRSCVFTLLGDKGGQTGDTDSEKMQEDIMAQINLTRGSGGDEHHGGIMRALALRAFTNALNILATKQPKILESVLTTQAAQLVSRNFLEALMEDVQGASRPPAVVVGTRLSSQHETALAVRCLRILGEFSDSAKRRILSDETLAPN</sequence>
<evidence type="ECO:0000313" key="2">
    <source>
        <dbReference type="EMBL" id="EEC45700.1"/>
    </source>
</evidence>
<dbReference type="InParanoid" id="B7G733"/>
<dbReference type="HOGENOM" id="CLU_563200_0_0_1"/>
<dbReference type="RefSeq" id="XP_002182964.1">
    <property type="nucleotide sequence ID" value="XM_002182928.1"/>
</dbReference>
<protein>
    <submittedName>
        <fullName evidence="2">Uncharacterized protein</fullName>
    </submittedName>
</protein>
<evidence type="ECO:0000256" key="1">
    <source>
        <dbReference type="SAM" id="MobiDB-lite"/>
    </source>
</evidence>
<reference evidence="2 3" key="1">
    <citation type="journal article" date="2008" name="Nature">
        <title>The Phaeodactylum genome reveals the evolutionary history of diatom genomes.</title>
        <authorList>
            <person name="Bowler C."/>
            <person name="Allen A.E."/>
            <person name="Badger J.H."/>
            <person name="Grimwood J."/>
            <person name="Jabbari K."/>
            <person name="Kuo A."/>
            <person name="Maheswari U."/>
            <person name="Martens C."/>
            <person name="Maumus F."/>
            <person name="Otillar R.P."/>
            <person name="Rayko E."/>
            <person name="Salamov A."/>
            <person name="Vandepoele K."/>
            <person name="Beszteri B."/>
            <person name="Gruber A."/>
            <person name="Heijde M."/>
            <person name="Katinka M."/>
            <person name="Mock T."/>
            <person name="Valentin K."/>
            <person name="Verret F."/>
            <person name="Berges J.A."/>
            <person name="Brownlee C."/>
            <person name="Cadoret J.P."/>
            <person name="Chiovitti A."/>
            <person name="Choi C.J."/>
            <person name="Coesel S."/>
            <person name="De Martino A."/>
            <person name="Detter J.C."/>
            <person name="Durkin C."/>
            <person name="Falciatore A."/>
            <person name="Fournet J."/>
            <person name="Haruta M."/>
            <person name="Huysman M.J."/>
            <person name="Jenkins B.D."/>
            <person name="Jiroutova K."/>
            <person name="Jorgensen R.E."/>
            <person name="Joubert Y."/>
            <person name="Kaplan A."/>
            <person name="Kroger N."/>
            <person name="Kroth P.G."/>
            <person name="La Roche J."/>
            <person name="Lindquist E."/>
            <person name="Lommer M."/>
            <person name="Martin-Jezequel V."/>
            <person name="Lopez P.J."/>
            <person name="Lucas S."/>
            <person name="Mangogna M."/>
            <person name="McGinnis K."/>
            <person name="Medlin L.K."/>
            <person name="Montsant A."/>
            <person name="Oudot-Le Secq M.P."/>
            <person name="Napoli C."/>
            <person name="Obornik M."/>
            <person name="Parker M.S."/>
            <person name="Petit J.L."/>
            <person name="Porcel B.M."/>
            <person name="Poulsen N."/>
            <person name="Robison M."/>
            <person name="Rychlewski L."/>
            <person name="Rynearson T.A."/>
            <person name="Schmutz J."/>
            <person name="Shapiro H."/>
            <person name="Siaut M."/>
            <person name="Stanley M."/>
            <person name="Sussman M.R."/>
            <person name="Taylor A.R."/>
            <person name="Vardi A."/>
            <person name="von Dassow P."/>
            <person name="Vyverman W."/>
            <person name="Willis A."/>
            <person name="Wyrwicz L.S."/>
            <person name="Rokhsar D.S."/>
            <person name="Weissenbach J."/>
            <person name="Armbrust E.V."/>
            <person name="Green B.R."/>
            <person name="Van de Peer Y."/>
            <person name="Grigoriev I.V."/>
        </authorList>
    </citation>
    <scope>NUCLEOTIDE SEQUENCE [LARGE SCALE GENOMIC DNA]</scope>
    <source>
        <strain evidence="2 3">CCAP 1055/1</strain>
    </source>
</reference>
<dbReference type="AlphaFoldDB" id="B7G733"/>
<reference evidence="3" key="2">
    <citation type="submission" date="2008-08" db="EMBL/GenBank/DDBJ databases">
        <authorList>
            <consortium name="Diatom Consortium"/>
            <person name="Grigoriev I."/>
            <person name="Grimwood J."/>
            <person name="Kuo A."/>
            <person name="Otillar R.P."/>
            <person name="Salamov A."/>
            <person name="Detter J.C."/>
            <person name="Lindquist E."/>
            <person name="Shapiro H."/>
            <person name="Lucas S."/>
            <person name="Glavina del Rio T."/>
            <person name="Pitluck S."/>
            <person name="Rokhsar D."/>
            <person name="Bowler C."/>
        </authorList>
    </citation>
    <scope>GENOME REANNOTATION</scope>
    <source>
        <strain evidence="3">CCAP 1055/1</strain>
    </source>
</reference>
<dbReference type="GeneID" id="7203607"/>
<keyword evidence="3" id="KW-1185">Reference proteome</keyword>
<feature type="compositionally biased region" description="Low complexity" evidence="1">
    <location>
        <begin position="32"/>
        <end position="41"/>
    </location>
</feature>
<name>B7G733_PHATC</name>
<dbReference type="PaxDb" id="2850-Phatr48427"/>
<gene>
    <name evidence="2" type="ORF">PHATRDRAFT_48427</name>
</gene>
<evidence type="ECO:0000313" key="3">
    <source>
        <dbReference type="Proteomes" id="UP000000759"/>
    </source>
</evidence>
<proteinExistence type="predicted"/>
<dbReference type="Proteomes" id="UP000000759">
    <property type="component" value="Chromosome 17"/>
</dbReference>
<organism evidence="2 3">
    <name type="scientific">Phaeodactylum tricornutum (strain CCAP 1055/1)</name>
    <dbReference type="NCBI Taxonomy" id="556484"/>
    <lineage>
        <taxon>Eukaryota</taxon>
        <taxon>Sar</taxon>
        <taxon>Stramenopiles</taxon>
        <taxon>Ochrophyta</taxon>
        <taxon>Bacillariophyta</taxon>
        <taxon>Bacillariophyceae</taxon>
        <taxon>Bacillariophycidae</taxon>
        <taxon>Naviculales</taxon>
        <taxon>Phaeodactylaceae</taxon>
        <taxon>Phaeodactylum</taxon>
    </lineage>
</organism>
<dbReference type="OrthoDB" id="48925at2759"/>
<accession>B7G733</accession>